<protein>
    <submittedName>
        <fullName evidence="1">Uncharacterized protein</fullName>
    </submittedName>
</protein>
<dbReference type="AlphaFoldDB" id="A0A3P7MW33"/>
<proteinExistence type="predicted"/>
<keyword evidence="2" id="KW-1185">Reference proteome</keyword>
<name>A0A3P7MW33_CYLGO</name>
<evidence type="ECO:0000313" key="1">
    <source>
        <dbReference type="EMBL" id="VDN22501.1"/>
    </source>
</evidence>
<accession>A0A3P7MW33</accession>
<sequence>MAITDSVSSLILLQLASLKRGLIHETLRFRQLLAECFAAVTMSMFCYALAVYDSQWLYRLAAHQIDDVQFFLLFGGVGEKKLKAKPPARPPRPSTSAKKCSQQCVINADVSVEPNLHVKVVILLYQSVACAHRRERVVGPSTSAKKCSQQCAINADVSVEPNTHVKEEPSCTTEASNSTLHEQILTKWVPPERDIVHFLADKSIPSSTMQGTRAEFDSEHGSISSSMSDSKDCKYAFVVFSVWKKWM</sequence>
<gene>
    <name evidence="1" type="ORF">CGOC_LOCUS9313</name>
</gene>
<reference evidence="1 2" key="1">
    <citation type="submission" date="2018-11" db="EMBL/GenBank/DDBJ databases">
        <authorList>
            <consortium name="Pathogen Informatics"/>
        </authorList>
    </citation>
    <scope>NUCLEOTIDE SEQUENCE [LARGE SCALE GENOMIC DNA]</scope>
</reference>
<evidence type="ECO:0000313" key="2">
    <source>
        <dbReference type="Proteomes" id="UP000271889"/>
    </source>
</evidence>
<dbReference type="EMBL" id="UYRV01106543">
    <property type="protein sequence ID" value="VDN22501.1"/>
    <property type="molecule type" value="Genomic_DNA"/>
</dbReference>
<dbReference type="OrthoDB" id="342131at2759"/>
<organism evidence="1 2">
    <name type="scientific">Cylicostephanus goldi</name>
    <name type="common">Nematode worm</name>
    <dbReference type="NCBI Taxonomy" id="71465"/>
    <lineage>
        <taxon>Eukaryota</taxon>
        <taxon>Metazoa</taxon>
        <taxon>Ecdysozoa</taxon>
        <taxon>Nematoda</taxon>
        <taxon>Chromadorea</taxon>
        <taxon>Rhabditida</taxon>
        <taxon>Rhabditina</taxon>
        <taxon>Rhabditomorpha</taxon>
        <taxon>Strongyloidea</taxon>
        <taxon>Strongylidae</taxon>
        <taxon>Cylicostephanus</taxon>
    </lineage>
</organism>
<dbReference type="Proteomes" id="UP000271889">
    <property type="component" value="Unassembled WGS sequence"/>
</dbReference>